<reference evidence="1" key="1">
    <citation type="submission" date="2014-09" db="EMBL/GenBank/DDBJ databases">
        <authorList>
            <person name="Magalhaes I.L.F."/>
            <person name="Oliveira U."/>
            <person name="Santos F.R."/>
            <person name="Vidigal T.H.D.A."/>
            <person name="Brescovit A.D."/>
            <person name="Santos A.J."/>
        </authorList>
    </citation>
    <scope>NUCLEOTIDE SEQUENCE</scope>
    <source>
        <tissue evidence="1">Shoot tissue taken approximately 20 cm above the soil surface</tissue>
    </source>
</reference>
<organism evidence="1">
    <name type="scientific">Arundo donax</name>
    <name type="common">Giant reed</name>
    <name type="synonym">Donax arundinaceus</name>
    <dbReference type="NCBI Taxonomy" id="35708"/>
    <lineage>
        <taxon>Eukaryota</taxon>
        <taxon>Viridiplantae</taxon>
        <taxon>Streptophyta</taxon>
        <taxon>Embryophyta</taxon>
        <taxon>Tracheophyta</taxon>
        <taxon>Spermatophyta</taxon>
        <taxon>Magnoliopsida</taxon>
        <taxon>Liliopsida</taxon>
        <taxon>Poales</taxon>
        <taxon>Poaceae</taxon>
        <taxon>PACMAD clade</taxon>
        <taxon>Arundinoideae</taxon>
        <taxon>Arundineae</taxon>
        <taxon>Arundo</taxon>
    </lineage>
</organism>
<dbReference type="EMBL" id="GBRH01158110">
    <property type="protein sequence ID" value="JAE39786.1"/>
    <property type="molecule type" value="Transcribed_RNA"/>
</dbReference>
<name>A0A0A9HY18_ARUDO</name>
<accession>A0A0A9HY18</accession>
<proteinExistence type="predicted"/>
<dbReference type="AlphaFoldDB" id="A0A0A9HY18"/>
<reference evidence="1" key="2">
    <citation type="journal article" date="2015" name="Data Brief">
        <title>Shoot transcriptome of the giant reed, Arundo donax.</title>
        <authorList>
            <person name="Barrero R.A."/>
            <person name="Guerrero F.D."/>
            <person name="Moolhuijzen P."/>
            <person name="Goolsby J.A."/>
            <person name="Tidwell J."/>
            <person name="Bellgard S.E."/>
            <person name="Bellgard M.I."/>
        </authorList>
    </citation>
    <scope>NUCLEOTIDE SEQUENCE</scope>
    <source>
        <tissue evidence="1">Shoot tissue taken approximately 20 cm above the soil surface</tissue>
    </source>
</reference>
<protein>
    <submittedName>
        <fullName evidence="1">Uncharacterized protein</fullName>
    </submittedName>
</protein>
<sequence>MAVVWALFPIREQMVSSCSLRRVCSYTST</sequence>
<evidence type="ECO:0000313" key="1">
    <source>
        <dbReference type="EMBL" id="JAE39786.1"/>
    </source>
</evidence>